<dbReference type="Proteomes" id="UP001516400">
    <property type="component" value="Unassembled WGS sequence"/>
</dbReference>
<name>A0ABD2MT81_9CUCU</name>
<proteinExistence type="predicted"/>
<gene>
    <name evidence="1" type="ORF">HHI36_008379</name>
</gene>
<evidence type="ECO:0000313" key="2">
    <source>
        <dbReference type="Proteomes" id="UP001516400"/>
    </source>
</evidence>
<organism evidence="1 2">
    <name type="scientific">Cryptolaemus montrouzieri</name>
    <dbReference type="NCBI Taxonomy" id="559131"/>
    <lineage>
        <taxon>Eukaryota</taxon>
        <taxon>Metazoa</taxon>
        <taxon>Ecdysozoa</taxon>
        <taxon>Arthropoda</taxon>
        <taxon>Hexapoda</taxon>
        <taxon>Insecta</taxon>
        <taxon>Pterygota</taxon>
        <taxon>Neoptera</taxon>
        <taxon>Endopterygota</taxon>
        <taxon>Coleoptera</taxon>
        <taxon>Polyphaga</taxon>
        <taxon>Cucujiformia</taxon>
        <taxon>Coccinelloidea</taxon>
        <taxon>Coccinellidae</taxon>
        <taxon>Scymninae</taxon>
        <taxon>Scymnini</taxon>
        <taxon>Cryptolaemus</taxon>
    </lineage>
</organism>
<reference evidence="1 2" key="1">
    <citation type="journal article" date="2021" name="BMC Biol.">
        <title>Horizontally acquired antibacterial genes associated with adaptive radiation of ladybird beetles.</title>
        <authorList>
            <person name="Li H.S."/>
            <person name="Tang X.F."/>
            <person name="Huang Y.H."/>
            <person name="Xu Z.Y."/>
            <person name="Chen M.L."/>
            <person name="Du X.Y."/>
            <person name="Qiu B.Y."/>
            <person name="Chen P.T."/>
            <person name="Zhang W."/>
            <person name="Slipinski A."/>
            <person name="Escalona H.E."/>
            <person name="Waterhouse R.M."/>
            <person name="Zwick A."/>
            <person name="Pang H."/>
        </authorList>
    </citation>
    <scope>NUCLEOTIDE SEQUENCE [LARGE SCALE GENOMIC DNA]</scope>
    <source>
        <strain evidence="1">SYSU2018</strain>
    </source>
</reference>
<evidence type="ECO:0000313" key="1">
    <source>
        <dbReference type="EMBL" id="KAL3269306.1"/>
    </source>
</evidence>
<dbReference type="EMBL" id="JABFTP020000021">
    <property type="protein sequence ID" value="KAL3269306.1"/>
    <property type="molecule type" value="Genomic_DNA"/>
</dbReference>
<sequence>MQKYLKKVEVIEGEWDKIRCAMCYSCYQCMIYYHLSKDISVSKIPANSHFFIWKLCKGYRLIDGGTDFWRRLFNLKISNVGNWNYCVGIG</sequence>
<protein>
    <submittedName>
        <fullName evidence="1">Uncharacterized protein</fullName>
    </submittedName>
</protein>
<dbReference type="AlphaFoldDB" id="A0ABD2MT81"/>
<keyword evidence="2" id="KW-1185">Reference proteome</keyword>
<accession>A0ABD2MT81</accession>
<comment type="caution">
    <text evidence="1">The sequence shown here is derived from an EMBL/GenBank/DDBJ whole genome shotgun (WGS) entry which is preliminary data.</text>
</comment>